<feature type="region of interest" description="Disordered" evidence="1">
    <location>
        <begin position="40"/>
        <end position="59"/>
    </location>
</feature>
<sequence>MPDASDGSQRNPLPLDRLQHRPRGDDRIGTQIPTLSEQAEFYRSPASGRPVRGLPSPSLCGRYREQWECVLQTISELTVGNRPNRKEPRQIKRRPKPYKLLQSARKSIKTREATTS</sequence>
<comment type="caution">
    <text evidence="2">The sequence shown here is derived from an EMBL/GenBank/DDBJ whole genome shotgun (WGS) entry which is preliminary data.</text>
</comment>
<gene>
    <name evidence="2" type="ORF">C5Y98_24655</name>
</gene>
<feature type="region of interest" description="Disordered" evidence="1">
    <location>
        <begin position="80"/>
        <end position="116"/>
    </location>
</feature>
<dbReference type="AlphaFoldDB" id="A0A2S8F9V7"/>
<evidence type="ECO:0000313" key="3">
    <source>
        <dbReference type="Proteomes" id="UP000239388"/>
    </source>
</evidence>
<feature type="region of interest" description="Disordered" evidence="1">
    <location>
        <begin position="1"/>
        <end position="29"/>
    </location>
</feature>
<accession>A0A2S8F9V7</accession>
<feature type="compositionally biased region" description="Polar residues" evidence="1">
    <location>
        <begin position="1"/>
        <end position="11"/>
    </location>
</feature>
<feature type="compositionally biased region" description="Basic and acidic residues" evidence="1">
    <location>
        <begin position="17"/>
        <end position="28"/>
    </location>
</feature>
<name>A0A2S8F9V7_9BACT</name>
<reference evidence="2 3" key="1">
    <citation type="submission" date="2018-02" db="EMBL/GenBank/DDBJ databases">
        <title>Comparative genomes isolates from brazilian mangrove.</title>
        <authorList>
            <person name="Araujo J.E."/>
            <person name="Taketani R.G."/>
            <person name="Silva M.C.P."/>
            <person name="Loureco M.V."/>
            <person name="Andreote F.D."/>
        </authorList>
    </citation>
    <scope>NUCLEOTIDE SEQUENCE [LARGE SCALE GENOMIC DNA]</scope>
    <source>
        <strain evidence="2 3">NAP PRIS-MGV</strain>
    </source>
</reference>
<organism evidence="2 3">
    <name type="scientific">Blastopirellula marina</name>
    <dbReference type="NCBI Taxonomy" id="124"/>
    <lineage>
        <taxon>Bacteria</taxon>
        <taxon>Pseudomonadati</taxon>
        <taxon>Planctomycetota</taxon>
        <taxon>Planctomycetia</taxon>
        <taxon>Pirellulales</taxon>
        <taxon>Pirellulaceae</taxon>
        <taxon>Blastopirellula</taxon>
    </lineage>
</organism>
<evidence type="ECO:0000313" key="2">
    <source>
        <dbReference type="EMBL" id="PQO28953.1"/>
    </source>
</evidence>
<protein>
    <submittedName>
        <fullName evidence="2">Uncharacterized protein</fullName>
    </submittedName>
</protein>
<evidence type="ECO:0000256" key="1">
    <source>
        <dbReference type="SAM" id="MobiDB-lite"/>
    </source>
</evidence>
<dbReference type="EMBL" id="PUIB01000024">
    <property type="protein sequence ID" value="PQO28953.1"/>
    <property type="molecule type" value="Genomic_DNA"/>
</dbReference>
<proteinExistence type="predicted"/>
<dbReference type="Proteomes" id="UP000239388">
    <property type="component" value="Unassembled WGS sequence"/>
</dbReference>